<sequence length="103" mass="11603">MPEKDVEDVDELQSTPPRDDTPKLTWNYRDKSVVVPAGRREFADAYGVCHMPEDKLGDMMTQMALDDGVGSHDIGRQKDGETHFGYVTRDTETGAEQVVLFKK</sequence>
<evidence type="ECO:0000313" key="3">
    <source>
        <dbReference type="Proteomes" id="UP000467841"/>
    </source>
</evidence>
<protein>
    <submittedName>
        <fullName evidence="2">Uncharacterized protein</fullName>
    </submittedName>
</protein>
<dbReference type="EMBL" id="CACVBM020001082">
    <property type="protein sequence ID" value="CAA7029479.1"/>
    <property type="molecule type" value="Genomic_DNA"/>
</dbReference>
<organism evidence="2 3">
    <name type="scientific">Microthlaspi erraticum</name>
    <dbReference type="NCBI Taxonomy" id="1685480"/>
    <lineage>
        <taxon>Eukaryota</taxon>
        <taxon>Viridiplantae</taxon>
        <taxon>Streptophyta</taxon>
        <taxon>Embryophyta</taxon>
        <taxon>Tracheophyta</taxon>
        <taxon>Spermatophyta</taxon>
        <taxon>Magnoliopsida</taxon>
        <taxon>eudicotyledons</taxon>
        <taxon>Gunneridae</taxon>
        <taxon>Pentapetalae</taxon>
        <taxon>rosids</taxon>
        <taxon>malvids</taxon>
        <taxon>Brassicales</taxon>
        <taxon>Brassicaceae</taxon>
        <taxon>Coluteocarpeae</taxon>
        <taxon>Microthlaspi</taxon>
    </lineage>
</organism>
<feature type="region of interest" description="Disordered" evidence="1">
    <location>
        <begin position="1"/>
        <end position="25"/>
    </location>
</feature>
<dbReference type="Proteomes" id="UP000467841">
    <property type="component" value="Unassembled WGS sequence"/>
</dbReference>
<keyword evidence="3" id="KW-1185">Reference proteome</keyword>
<dbReference type="AlphaFoldDB" id="A0A6D2IQU2"/>
<feature type="compositionally biased region" description="Acidic residues" evidence="1">
    <location>
        <begin position="1"/>
        <end position="11"/>
    </location>
</feature>
<reference evidence="2" key="1">
    <citation type="submission" date="2020-01" db="EMBL/GenBank/DDBJ databases">
        <authorList>
            <person name="Mishra B."/>
        </authorList>
    </citation>
    <scope>NUCLEOTIDE SEQUENCE [LARGE SCALE GENOMIC DNA]</scope>
</reference>
<name>A0A6D2IQU2_9BRAS</name>
<accession>A0A6D2IQU2</accession>
<gene>
    <name evidence="2" type="ORF">MERR_LOCUS16714</name>
</gene>
<evidence type="ECO:0000313" key="2">
    <source>
        <dbReference type="EMBL" id="CAA7029479.1"/>
    </source>
</evidence>
<evidence type="ECO:0000256" key="1">
    <source>
        <dbReference type="SAM" id="MobiDB-lite"/>
    </source>
</evidence>
<proteinExistence type="predicted"/>
<comment type="caution">
    <text evidence="2">The sequence shown here is derived from an EMBL/GenBank/DDBJ whole genome shotgun (WGS) entry which is preliminary data.</text>
</comment>